<feature type="transmembrane region" description="Helical" evidence="4">
    <location>
        <begin position="52"/>
        <end position="72"/>
    </location>
</feature>
<evidence type="ECO:0000256" key="3">
    <source>
        <dbReference type="ARBA" id="ARBA00023136"/>
    </source>
</evidence>
<dbReference type="InterPro" id="IPR036259">
    <property type="entry name" value="MFS_trans_sf"/>
</dbReference>
<organism evidence="6 7">
    <name type="scientific">Candidatus Thiodiazotropha taylori</name>
    <dbReference type="NCBI Taxonomy" id="2792791"/>
    <lineage>
        <taxon>Bacteria</taxon>
        <taxon>Pseudomonadati</taxon>
        <taxon>Pseudomonadota</taxon>
        <taxon>Gammaproteobacteria</taxon>
        <taxon>Chromatiales</taxon>
        <taxon>Sedimenticolaceae</taxon>
        <taxon>Candidatus Thiodiazotropha</taxon>
    </lineage>
</organism>
<feature type="transmembrane region" description="Helical" evidence="4">
    <location>
        <begin position="79"/>
        <end position="98"/>
    </location>
</feature>
<gene>
    <name evidence="6" type="ORF">KME65_04980</name>
</gene>
<dbReference type="AlphaFoldDB" id="A0A944M7N2"/>
<feature type="transmembrane region" description="Helical" evidence="4">
    <location>
        <begin position="337"/>
        <end position="360"/>
    </location>
</feature>
<dbReference type="Gene3D" id="1.20.1250.20">
    <property type="entry name" value="MFS general substrate transporter like domains"/>
    <property type="match status" value="2"/>
</dbReference>
<feature type="transmembrane region" description="Helical" evidence="4">
    <location>
        <begin position="104"/>
        <end position="127"/>
    </location>
</feature>
<dbReference type="CDD" id="cd17353">
    <property type="entry name" value="MFS_OFA_like"/>
    <property type="match status" value="1"/>
</dbReference>
<feature type="transmembrane region" description="Helical" evidence="4">
    <location>
        <begin position="139"/>
        <end position="161"/>
    </location>
</feature>
<dbReference type="EMBL" id="JAHHGM010000003">
    <property type="protein sequence ID" value="MBT2988297.1"/>
    <property type="molecule type" value="Genomic_DNA"/>
</dbReference>
<comment type="caution">
    <text evidence="6">The sequence shown here is derived from an EMBL/GenBank/DDBJ whole genome shotgun (WGS) entry which is preliminary data.</text>
</comment>
<feature type="domain" description="Major facilitator superfamily (MFS) profile" evidence="5">
    <location>
        <begin position="238"/>
        <end position="449"/>
    </location>
</feature>
<proteinExistence type="predicted"/>
<evidence type="ECO:0000256" key="4">
    <source>
        <dbReference type="SAM" id="Phobius"/>
    </source>
</evidence>
<keyword evidence="3 4" id="KW-0472">Membrane</keyword>
<feature type="transmembrane region" description="Helical" evidence="4">
    <location>
        <begin position="405"/>
        <end position="428"/>
    </location>
</feature>
<evidence type="ECO:0000256" key="2">
    <source>
        <dbReference type="ARBA" id="ARBA00022989"/>
    </source>
</evidence>
<dbReference type="PROSITE" id="PS50850">
    <property type="entry name" value="MFS"/>
    <property type="match status" value="1"/>
</dbReference>
<evidence type="ECO:0000256" key="1">
    <source>
        <dbReference type="ARBA" id="ARBA00022692"/>
    </source>
</evidence>
<dbReference type="Pfam" id="PF07690">
    <property type="entry name" value="MFS_1"/>
    <property type="match status" value="1"/>
</dbReference>
<evidence type="ECO:0000313" key="6">
    <source>
        <dbReference type="EMBL" id="MBT2988297.1"/>
    </source>
</evidence>
<reference evidence="6 7" key="1">
    <citation type="submission" date="2021-05" db="EMBL/GenBank/DDBJ databases">
        <title>Genetic and Functional Diversity in Clade A Lucinid endosymbionts from the Bahamas.</title>
        <authorList>
            <person name="Giani N.M."/>
            <person name="Engel A.S."/>
            <person name="Campbell B.J."/>
        </authorList>
    </citation>
    <scope>NUCLEOTIDE SEQUENCE [LARGE SCALE GENOMIC DNA]</scope>
    <source>
        <strain evidence="6">LUC16012Gg_MoonRockCtena</strain>
    </source>
</reference>
<evidence type="ECO:0000259" key="5">
    <source>
        <dbReference type="PROSITE" id="PS50850"/>
    </source>
</evidence>
<dbReference type="PANTHER" id="PTHR11360:SF304">
    <property type="entry name" value="MFS DOMAIN-CONTAINING PROTEIN"/>
    <property type="match status" value="1"/>
</dbReference>
<feature type="transmembrane region" description="Helical" evidence="4">
    <location>
        <begin position="12"/>
        <end position="32"/>
    </location>
</feature>
<evidence type="ECO:0000313" key="7">
    <source>
        <dbReference type="Proteomes" id="UP000770889"/>
    </source>
</evidence>
<accession>A0A944M7N2</accession>
<dbReference type="InterPro" id="IPR011701">
    <property type="entry name" value="MFS"/>
</dbReference>
<protein>
    <submittedName>
        <fullName evidence="6">OFA family MFS transporter</fullName>
    </submittedName>
</protein>
<dbReference type="InterPro" id="IPR020846">
    <property type="entry name" value="MFS_dom"/>
</dbReference>
<feature type="transmembrane region" description="Helical" evidence="4">
    <location>
        <begin position="238"/>
        <end position="263"/>
    </location>
</feature>
<dbReference type="GO" id="GO:0022857">
    <property type="term" value="F:transmembrane transporter activity"/>
    <property type="evidence" value="ECO:0007669"/>
    <property type="project" value="InterPro"/>
</dbReference>
<sequence>MVAQPPFNRWLVVVGAILIQLALGAIYAWSVFTALLTDPAGPYAFSASETAWVFSAGLATFAIVMVLAGRWLPKVGPRTLAVSGGLLLGTGYVLGGLFGSSFWAQLLFIGLIGGAGIGLGYVVPIAVGVKWFPDKKGLITGLAVAGFGFGATIWVKLAGSWFGGLLNTASLFGLPGVQSVFFIYGIAFAILVLLGSIVMINPPEGYQPAGWTPPGVNSHQSHGAVDFSASDMLHTRQFYMLWSVFMFCALAGLMVIYCIKLFGIDALQHRGITDAGVITGTAMAWYAIFNGIGRIAWGSISDHIGRKAAIILMAALQGVIMLMIYHVFIAFGLVNGFIVAAALIGFNFGGNFALFPAATADYFGNRNVGSNYGWIFTSYGIAGIAGPLLAGYFKDAAQGVTYPVIWMTPFVIAGAACLVGAIIMALSTRPEPPEGWRRRRSDRETAFSK</sequence>
<dbReference type="PANTHER" id="PTHR11360">
    <property type="entry name" value="MONOCARBOXYLATE TRANSPORTER"/>
    <property type="match status" value="1"/>
</dbReference>
<name>A0A944M7N2_9GAMM</name>
<feature type="transmembrane region" description="Helical" evidence="4">
    <location>
        <begin position="372"/>
        <end position="393"/>
    </location>
</feature>
<dbReference type="SUPFAM" id="SSF103473">
    <property type="entry name" value="MFS general substrate transporter"/>
    <property type="match status" value="1"/>
</dbReference>
<keyword evidence="2 4" id="KW-1133">Transmembrane helix</keyword>
<feature type="transmembrane region" description="Helical" evidence="4">
    <location>
        <begin position="309"/>
        <end position="331"/>
    </location>
</feature>
<feature type="transmembrane region" description="Helical" evidence="4">
    <location>
        <begin position="181"/>
        <end position="200"/>
    </location>
</feature>
<dbReference type="Proteomes" id="UP000770889">
    <property type="component" value="Unassembled WGS sequence"/>
</dbReference>
<dbReference type="InterPro" id="IPR050327">
    <property type="entry name" value="Proton-linked_MCT"/>
</dbReference>
<keyword evidence="1 4" id="KW-0812">Transmembrane</keyword>
<feature type="transmembrane region" description="Helical" evidence="4">
    <location>
        <begin position="275"/>
        <end position="297"/>
    </location>
</feature>